<protein>
    <submittedName>
        <fullName evidence="3">S-layer domain-containing protein</fullName>
    </submittedName>
</protein>
<organism evidence="3 4">
    <name type="scientific">Calderihabitans maritimus</name>
    <dbReference type="NCBI Taxonomy" id="1246530"/>
    <lineage>
        <taxon>Bacteria</taxon>
        <taxon>Bacillati</taxon>
        <taxon>Bacillota</taxon>
        <taxon>Clostridia</taxon>
        <taxon>Neomoorellales</taxon>
        <taxon>Calderihabitantaceae</taxon>
        <taxon>Calderihabitans</taxon>
    </lineage>
</organism>
<name>A0A1Z5HSC8_9FIRM</name>
<dbReference type="PANTHER" id="PTHR43308">
    <property type="entry name" value="OUTER MEMBRANE PROTEIN ALPHA-RELATED"/>
    <property type="match status" value="1"/>
</dbReference>
<dbReference type="EMBL" id="BDGJ01000079">
    <property type="protein sequence ID" value="GAW92429.1"/>
    <property type="molecule type" value="Genomic_DNA"/>
</dbReference>
<evidence type="ECO:0000313" key="3">
    <source>
        <dbReference type="EMBL" id="GAW92429.1"/>
    </source>
</evidence>
<gene>
    <name evidence="3" type="ORF">KKC1_15830</name>
</gene>
<dbReference type="InterPro" id="IPR051465">
    <property type="entry name" value="Cell_Envelope_Struct_Comp"/>
</dbReference>
<evidence type="ECO:0000313" key="4">
    <source>
        <dbReference type="Proteomes" id="UP000197032"/>
    </source>
</evidence>
<feature type="domain" description="SLH" evidence="2">
    <location>
        <begin position="31"/>
        <end position="94"/>
    </location>
</feature>
<dbReference type="PANTHER" id="PTHR43308:SF1">
    <property type="entry name" value="OUTER MEMBRANE PROTEIN ALPHA"/>
    <property type="match status" value="1"/>
</dbReference>
<dbReference type="OrthoDB" id="2611444at2"/>
<dbReference type="InterPro" id="IPR001119">
    <property type="entry name" value="SLH_dom"/>
</dbReference>
<keyword evidence="1" id="KW-0677">Repeat</keyword>
<proteinExistence type="predicted"/>
<evidence type="ECO:0000259" key="2">
    <source>
        <dbReference type="PROSITE" id="PS51272"/>
    </source>
</evidence>
<sequence>MIEKLNRRLFAGVLAVAIMLIFGAQMAWAGNVLIFRDVKAGHWAEKAIAEMKFKGVIKGISQTEFGVNDNVKRQEVVVMLIRVLGLEEEAKGKELPISFGNPEAVAPWAREAVALAVEKGIIAGGDLWDFRPQEEAKRWEVAVLAVRAMGLREEAGSKEGAALEFTDTQGLLPWIKGYIAVAVEKGIFRGDASQTFRPNDPITRGEMAVILARLDDQLKKLEGKVQKGEVFSKSPSASVIILKTADGVYRSVSVDNNVFVYREGQRISWTELQPSEKIAYILNEQQKAQYIEVIKKEDFQWEEEEKDVEGTISEVKTGERASITIRLGDGTETTYYLTADTDIYLDYREAEIEDLVSGQEAKLTVKGSEIIKIFATSFEREVEGTLVKVEFVPQTTITVETEEEGTKTFPVAEDEELRVRKDGDRVSLRELYPGDLVELELKNEVVQRIYAETVENEVSGTVRAVTIADNSRIDISTEDGEEVSYDLAPEVVIEKDGKRIEVNELKPGDYVVATVSGERIISMEVEARIVADYLMEEIENINEEAGVIVLKDVNKPVFVDDDTVIYRFGERVDLDDLQPEDTIIAVGRLKSGILEAEIVVVLISKE</sequence>
<evidence type="ECO:0000256" key="1">
    <source>
        <dbReference type="ARBA" id="ARBA00022737"/>
    </source>
</evidence>
<dbReference type="Pfam" id="PF00395">
    <property type="entry name" value="SLH"/>
    <property type="match status" value="3"/>
</dbReference>
<feature type="domain" description="SLH" evidence="2">
    <location>
        <begin position="162"/>
        <end position="225"/>
    </location>
</feature>
<dbReference type="RefSeq" id="WP_088553788.1">
    <property type="nucleotide sequence ID" value="NZ_BDGJ01000079.1"/>
</dbReference>
<feature type="domain" description="SLH" evidence="2">
    <location>
        <begin position="96"/>
        <end position="159"/>
    </location>
</feature>
<dbReference type="PROSITE" id="PS51272">
    <property type="entry name" value="SLH"/>
    <property type="match status" value="3"/>
</dbReference>
<accession>A0A1Z5HSC8</accession>
<dbReference type="AlphaFoldDB" id="A0A1Z5HSC8"/>
<reference evidence="4" key="1">
    <citation type="journal article" date="2017" name="Appl. Environ. Microbiol.">
        <title>Genomic analysis of Calderihabitans maritimus KKC1, a thermophilic hydrogenogenic carboxydotrophic bacterium isolated from marine sediment.</title>
        <authorList>
            <person name="Omae K."/>
            <person name="Yoneda Y."/>
            <person name="Fukuyama Y."/>
            <person name="Yoshida T."/>
            <person name="Sako Y."/>
        </authorList>
    </citation>
    <scope>NUCLEOTIDE SEQUENCE [LARGE SCALE GENOMIC DNA]</scope>
    <source>
        <strain evidence="4">KKC1</strain>
    </source>
</reference>
<keyword evidence="4" id="KW-1185">Reference proteome</keyword>
<dbReference type="Proteomes" id="UP000197032">
    <property type="component" value="Unassembled WGS sequence"/>
</dbReference>
<comment type="caution">
    <text evidence="3">The sequence shown here is derived from an EMBL/GenBank/DDBJ whole genome shotgun (WGS) entry which is preliminary data.</text>
</comment>